<evidence type="ECO:0000313" key="1">
    <source>
        <dbReference type="EMBL" id="MBI2875781.1"/>
    </source>
</evidence>
<evidence type="ECO:0000313" key="2">
    <source>
        <dbReference type="Proteomes" id="UP000769766"/>
    </source>
</evidence>
<reference evidence="1" key="1">
    <citation type="submission" date="2020-07" db="EMBL/GenBank/DDBJ databases">
        <title>Huge and variable diversity of episymbiotic CPR bacteria and DPANN archaea in groundwater ecosystems.</title>
        <authorList>
            <person name="He C.Y."/>
            <person name="Keren R."/>
            <person name="Whittaker M."/>
            <person name="Farag I.F."/>
            <person name="Doudna J."/>
            <person name="Cate J.H.D."/>
            <person name="Banfield J.F."/>
        </authorList>
    </citation>
    <scope>NUCLEOTIDE SEQUENCE</scope>
    <source>
        <strain evidence="1">NC_groundwater_672_Ag_B-0.1um_62_36</strain>
    </source>
</reference>
<dbReference type="Pfam" id="PF06980">
    <property type="entry name" value="DUF1302"/>
    <property type="match status" value="1"/>
</dbReference>
<name>A0A932CMN9_UNCTE</name>
<dbReference type="AlphaFoldDB" id="A0A932CMN9"/>
<sequence>MLVFLPIFPVSAAGESLLDNPLRELFVKPLTEAFPKLELRGYLMNESDILLHNTGDTPLGGGRHLPIHQQFQRIEWVGELRYKYYFTPNLTLVGQLDFLYDASFDWQKRALGKDAAPERELESFHSFRRWFREAYLLWSTGDWELRLGKQQIVWGKATDIGHFVDQAHGYDLRELHDTAVDDTELTRRTVWMADISYYLANTPVGDLEVELLWIPDYEESVYAPSPYLQSTAFIFRNRSRGLRFLKTDKPSASFKNHEWGARLSTFTKGGWDLGLYFLYMWEKAPTNFIKGIDVAALRAGRPWVVVEPKPARMTMLGGTVEKMHHFLGKDWTLRGELAYFLNRYRATRNEQPQARDIVAGFLAPGKDGYARRDEMRWALNAETTFKPPFVPGPSDWILTTWMSVYNYFGYDNDQTEMGKTLDKWQTFGIVSISKGFWNERANFSTAIAYNDGGSWRFAGPKLTYEFTNTFNVGVGYSGYAGNRDDVWGWGDRNFDEIQIELTYTF</sequence>
<dbReference type="Proteomes" id="UP000769766">
    <property type="component" value="Unassembled WGS sequence"/>
</dbReference>
<accession>A0A932CMN9</accession>
<gene>
    <name evidence="1" type="ORF">HYY20_02745</name>
</gene>
<organism evidence="1 2">
    <name type="scientific">Tectimicrobiota bacterium</name>
    <dbReference type="NCBI Taxonomy" id="2528274"/>
    <lineage>
        <taxon>Bacteria</taxon>
        <taxon>Pseudomonadati</taxon>
        <taxon>Nitrospinota/Tectimicrobiota group</taxon>
        <taxon>Candidatus Tectimicrobiota</taxon>
    </lineage>
</organism>
<comment type="caution">
    <text evidence="1">The sequence shown here is derived from an EMBL/GenBank/DDBJ whole genome shotgun (WGS) entry which is preliminary data.</text>
</comment>
<dbReference type="InterPro" id="IPR010727">
    <property type="entry name" value="DUF1302"/>
</dbReference>
<proteinExistence type="predicted"/>
<dbReference type="EMBL" id="JACPRF010000081">
    <property type="protein sequence ID" value="MBI2875781.1"/>
    <property type="molecule type" value="Genomic_DNA"/>
</dbReference>
<protein>
    <submittedName>
        <fullName evidence="1">Uncharacterized protein</fullName>
    </submittedName>
</protein>